<dbReference type="GO" id="GO:0000166">
    <property type="term" value="F:nucleotide binding"/>
    <property type="evidence" value="ECO:0007669"/>
    <property type="project" value="InterPro"/>
</dbReference>
<dbReference type="Proteomes" id="UP000807850">
    <property type="component" value="Unassembled WGS sequence"/>
</dbReference>
<comment type="caution">
    <text evidence="5">The sequence shown here is derived from an EMBL/GenBank/DDBJ whole genome shotgun (WGS) entry which is preliminary data.</text>
</comment>
<dbReference type="EMBL" id="JACQAY010000001">
    <property type="protein sequence ID" value="MBI3538648.1"/>
    <property type="molecule type" value="Genomic_DNA"/>
</dbReference>
<evidence type="ECO:0000313" key="6">
    <source>
        <dbReference type="Proteomes" id="UP000807850"/>
    </source>
</evidence>
<name>A0A9D6L4E0_UNCEI</name>
<dbReference type="PROSITE" id="PS00786">
    <property type="entry name" value="5_NUCLEOTIDASE_2"/>
    <property type="match status" value="1"/>
</dbReference>
<feature type="chain" id="PRO_5038658590" evidence="2">
    <location>
        <begin position="26"/>
        <end position="1168"/>
    </location>
</feature>
<dbReference type="AlphaFoldDB" id="A0A9D6L4E0"/>
<dbReference type="SUPFAM" id="SSF55816">
    <property type="entry name" value="5'-nucleotidase (syn. UDP-sugar hydrolase), C-terminal domain"/>
    <property type="match status" value="2"/>
</dbReference>
<evidence type="ECO:0000256" key="1">
    <source>
        <dbReference type="ARBA" id="ARBA00022729"/>
    </source>
</evidence>
<dbReference type="PRINTS" id="PR01607">
    <property type="entry name" value="APYRASEFAMLY"/>
</dbReference>
<dbReference type="Gene3D" id="3.60.21.10">
    <property type="match status" value="2"/>
</dbReference>
<dbReference type="InterPro" id="IPR008334">
    <property type="entry name" value="5'-Nucleotdase_C"/>
</dbReference>
<feature type="signal peptide" evidence="2">
    <location>
        <begin position="1"/>
        <end position="25"/>
    </location>
</feature>
<evidence type="ECO:0000259" key="3">
    <source>
        <dbReference type="Pfam" id="PF00149"/>
    </source>
</evidence>
<dbReference type="InterPro" id="IPR006179">
    <property type="entry name" value="5_nucleotidase/apyrase"/>
</dbReference>
<feature type="domain" description="5'-Nucleotidase C-terminal" evidence="4">
    <location>
        <begin position="981"/>
        <end position="1120"/>
    </location>
</feature>
<dbReference type="Pfam" id="PF00149">
    <property type="entry name" value="Metallophos"/>
    <property type="match status" value="2"/>
</dbReference>
<dbReference type="PANTHER" id="PTHR11575">
    <property type="entry name" value="5'-NUCLEOTIDASE-RELATED"/>
    <property type="match status" value="1"/>
</dbReference>
<dbReference type="PANTHER" id="PTHR11575:SF24">
    <property type="entry name" value="5'-NUCLEOTIDASE"/>
    <property type="match status" value="1"/>
</dbReference>
<organism evidence="5 6">
    <name type="scientific">Eiseniibacteriota bacterium</name>
    <dbReference type="NCBI Taxonomy" id="2212470"/>
    <lineage>
        <taxon>Bacteria</taxon>
        <taxon>Candidatus Eiseniibacteriota</taxon>
    </lineage>
</organism>
<evidence type="ECO:0000313" key="5">
    <source>
        <dbReference type="EMBL" id="MBI3538648.1"/>
    </source>
</evidence>
<protein>
    <submittedName>
        <fullName evidence="5">5'-nucleotidase C-terminal domain-containing protein</fullName>
    </submittedName>
</protein>
<dbReference type="CDD" id="cd00845">
    <property type="entry name" value="MPP_UshA_N_like"/>
    <property type="match status" value="1"/>
</dbReference>
<evidence type="ECO:0000256" key="2">
    <source>
        <dbReference type="SAM" id="SignalP"/>
    </source>
</evidence>
<dbReference type="SUPFAM" id="SSF56300">
    <property type="entry name" value="Metallo-dependent phosphatases"/>
    <property type="match status" value="2"/>
</dbReference>
<dbReference type="InterPro" id="IPR006146">
    <property type="entry name" value="5'-Nucleotdase_CS"/>
</dbReference>
<dbReference type="Gene3D" id="3.90.780.10">
    <property type="entry name" value="5'-Nucleotidase, C-terminal domain"/>
    <property type="match status" value="2"/>
</dbReference>
<proteinExistence type="predicted"/>
<accession>A0A9D6L4E0</accession>
<feature type="domain" description="Calcineurin-like phosphoesterase" evidence="3">
    <location>
        <begin position="32"/>
        <end position="259"/>
    </location>
</feature>
<dbReference type="InterPro" id="IPR036907">
    <property type="entry name" value="5'-Nucleotdase_C_sf"/>
</dbReference>
<feature type="domain" description="Calcineurin-like phosphoesterase" evidence="3">
    <location>
        <begin position="681"/>
        <end position="901"/>
    </location>
</feature>
<dbReference type="GO" id="GO:0046872">
    <property type="term" value="F:metal ion binding"/>
    <property type="evidence" value="ECO:0007669"/>
    <property type="project" value="InterPro"/>
</dbReference>
<sequence length="1168" mass="124384">MSRLGTISAFALAALALLAAPAARAAEEAHLTVLHTTDLHGALTAWDYVSDRAAPSGLSRIATLVKRARAEGAPLLLLDAGDALQGSPLEAIWHERGAEGPEPMMAAMSRLGYDAMAVGNHEFSYGPDARRRARADATFPWLAANIVGADGTPAFAASVVRTAGALKVGIVGITTPATPALEDSANLAGLRFVPAIEAAQREVERLRGAEHCDVVVLLAHTGYEAPDAPAGDVPDENIGGALARRLTGVDLVILGHTHTVIPSLEVGTTLVTQAGSHASRLGRVDLTLTRSAPTERWTIASRKATVTAVRDSVAPDPDVEAAAKPLHDLTRAALAETLAFAAHPIAAPRGRLEDGALWELIQRAQLDATGADVSLAALPDPTLRLAGAIRRRDVRSARYLAPAPYDFTGERALTDSSVAGFQFDAADGVGYEIDLTRPAGQRVVHLVYQGKPVTPEQTFKVAVNSYRMNGGGGFDAIRRAPRLWRTPLGVRALIEAYLRKVGTLDGTFNRNWTLLPDYVAGPERASVDLLVRHGALPREDAMRLDPAEIARRGDLVYWIARAFGWREHRLSGAFADVPDSLEPWLDGLMRRHALGQAQGGEHFEPFAPVSVSLALDWCEGAARSAGYALSSPLGDAAFRRGLLAGVDMGAGGRPLGAHVYLDSLTRGQTLTLVANLRYPPIRVLETTDFHGAIQPGRERGTGRPIGGSVALASWIEHLRAENPEGTVLVDGGDLFQGTMISNLAFGRPVVEQMNALGYAAAAIGNHEFDWTADTLERRIDAMRFRDLGANMVLAKNGRRPRWVGSDTTVTRHGVRIAILGLCYPKTPTVTLAANVTQFRFLDDSATAVQRVPALRRAGAEVVIGVGHIPAETPNGRVTGDLPRLARGVPGVDVWLGGHSHNRVIDEVGGIPFMIAGSHGELVAVCDMRVDPVAHRVLERRARLVTVYGDSLPPDSAMQARVARWSQGVNVIAASVIGRNATTLTRGREAESTVGDLTTDAMRVAVQADIALQNSGGLRADLPEGDITVGRIYEVMPFDNTIVTMRLTGAEMKQVLEDGLKTGRVCQVSGIRYAFDASRPEMSRVTALTDTAGAALDPARGYLVACNNFMASGGDDYATLAHARDARDTAVLVRDALDRYVRRRCAGGAALDVRADGRVTRAGRAPSGN</sequence>
<reference evidence="5" key="1">
    <citation type="submission" date="2020-07" db="EMBL/GenBank/DDBJ databases">
        <title>Huge and variable diversity of episymbiotic CPR bacteria and DPANN archaea in groundwater ecosystems.</title>
        <authorList>
            <person name="He C.Y."/>
            <person name="Keren R."/>
            <person name="Whittaker M."/>
            <person name="Farag I.F."/>
            <person name="Doudna J."/>
            <person name="Cate J.H.D."/>
            <person name="Banfield J.F."/>
        </authorList>
    </citation>
    <scope>NUCLEOTIDE SEQUENCE</scope>
    <source>
        <strain evidence="5">NC_groundwater_928_Pr1_S-0.2um_72_17</strain>
    </source>
</reference>
<keyword evidence="1 2" id="KW-0732">Signal</keyword>
<dbReference type="GO" id="GO:0016788">
    <property type="term" value="F:hydrolase activity, acting on ester bonds"/>
    <property type="evidence" value="ECO:0007669"/>
    <property type="project" value="InterPro"/>
</dbReference>
<dbReference type="Pfam" id="PF02872">
    <property type="entry name" value="5_nucleotid_C"/>
    <property type="match status" value="2"/>
</dbReference>
<dbReference type="GO" id="GO:0009166">
    <property type="term" value="P:nucleotide catabolic process"/>
    <property type="evidence" value="ECO:0007669"/>
    <property type="project" value="InterPro"/>
</dbReference>
<gene>
    <name evidence="5" type="ORF">HY076_00025</name>
</gene>
<feature type="domain" description="5'-Nucleotidase C-terminal" evidence="4">
    <location>
        <begin position="346"/>
        <end position="477"/>
    </location>
</feature>
<dbReference type="PROSITE" id="PS00785">
    <property type="entry name" value="5_NUCLEOTIDASE_1"/>
    <property type="match status" value="1"/>
</dbReference>
<evidence type="ECO:0000259" key="4">
    <source>
        <dbReference type="Pfam" id="PF02872"/>
    </source>
</evidence>
<dbReference type="InterPro" id="IPR029052">
    <property type="entry name" value="Metallo-depent_PP-like"/>
</dbReference>
<dbReference type="GO" id="GO:0030288">
    <property type="term" value="C:outer membrane-bounded periplasmic space"/>
    <property type="evidence" value="ECO:0007669"/>
    <property type="project" value="TreeGrafter"/>
</dbReference>
<dbReference type="InterPro" id="IPR004843">
    <property type="entry name" value="Calcineurin-like_PHP"/>
</dbReference>